<dbReference type="Gene3D" id="3.80.10.10">
    <property type="entry name" value="Ribonuclease Inhibitor"/>
    <property type="match status" value="1"/>
</dbReference>
<evidence type="ECO:0000313" key="2">
    <source>
        <dbReference type="Proteomes" id="UP001215598"/>
    </source>
</evidence>
<evidence type="ECO:0000313" key="1">
    <source>
        <dbReference type="EMBL" id="KAJ7716881.1"/>
    </source>
</evidence>
<dbReference type="SUPFAM" id="SSF52047">
    <property type="entry name" value="RNI-like"/>
    <property type="match status" value="1"/>
</dbReference>
<dbReference type="Proteomes" id="UP001215598">
    <property type="component" value="Unassembled WGS sequence"/>
</dbReference>
<gene>
    <name evidence="1" type="ORF">B0H16DRAFT_1476497</name>
</gene>
<proteinExistence type="predicted"/>
<reference evidence="1" key="1">
    <citation type="submission" date="2023-03" db="EMBL/GenBank/DDBJ databases">
        <title>Massive genome expansion in bonnet fungi (Mycena s.s.) driven by repeated elements and novel gene families across ecological guilds.</title>
        <authorList>
            <consortium name="Lawrence Berkeley National Laboratory"/>
            <person name="Harder C.B."/>
            <person name="Miyauchi S."/>
            <person name="Viragh M."/>
            <person name="Kuo A."/>
            <person name="Thoen E."/>
            <person name="Andreopoulos B."/>
            <person name="Lu D."/>
            <person name="Skrede I."/>
            <person name="Drula E."/>
            <person name="Henrissat B."/>
            <person name="Morin E."/>
            <person name="Kohler A."/>
            <person name="Barry K."/>
            <person name="LaButti K."/>
            <person name="Morin E."/>
            <person name="Salamov A."/>
            <person name="Lipzen A."/>
            <person name="Mereny Z."/>
            <person name="Hegedus B."/>
            <person name="Baldrian P."/>
            <person name="Stursova M."/>
            <person name="Weitz H."/>
            <person name="Taylor A."/>
            <person name="Grigoriev I.V."/>
            <person name="Nagy L.G."/>
            <person name="Martin F."/>
            <person name="Kauserud H."/>
        </authorList>
    </citation>
    <scope>NUCLEOTIDE SEQUENCE</scope>
    <source>
        <strain evidence="1">CBHHK182m</strain>
    </source>
</reference>
<dbReference type="InterPro" id="IPR032675">
    <property type="entry name" value="LRR_dom_sf"/>
</dbReference>
<comment type="caution">
    <text evidence="1">The sequence shown here is derived from an EMBL/GenBank/DDBJ whole genome shotgun (WGS) entry which is preliminary data.</text>
</comment>
<dbReference type="AlphaFoldDB" id="A0AAD7HCT5"/>
<organism evidence="1 2">
    <name type="scientific">Mycena metata</name>
    <dbReference type="NCBI Taxonomy" id="1033252"/>
    <lineage>
        <taxon>Eukaryota</taxon>
        <taxon>Fungi</taxon>
        <taxon>Dikarya</taxon>
        <taxon>Basidiomycota</taxon>
        <taxon>Agaricomycotina</taxon>
        <taxon>Agaricomycetes</taxon>
        <taxon>Agaricomycetidae</taxon>
        <taxon>Agaricales</taxon>
        <taxon>Marasmiineae</taxon>
        <taxon>Mycenaceae</taxon>
        <taxon>Mycena</taxon>
    </lineage>
</organism>
<dbReference type="EMBL" id="JARKIB010000285">
    <property type="protein sequence ID" value="KAJ7716881.1"/>
    <property type="molecule type" value="Genomic_DNA"/>
</dbReference>
<evidence type="ECO:0008006" key="3">
    <source>
        <dbReference type="Google" id="ProtNLM"/>
    </source>
</evidence>
<name>A0AAD7HCT5_9AGAR</name>
<accession>A0AAD7HCT5</accession>
<keyword evidence="2" id="KW-1185">Reference proteome</keyword>
<sequence>MSELMEDFVQSVDQTLLHSGLSDAYLKRISIFNIYTSSVPFGLLATEILADILLAVPTSFDASPREFKRVIYLLSTSTDLDRIPEQLRRCGAAPLVIYLAMLPSTSVHLPREYTAVEEEDTTETSIAESDIIRTRYLERWTTTLELLGPKLSQCRHFHIHTTCDVRTQIIFEVLSHADGSAISCLYFDVTPASLEDQRNSPLPLPFNGNTPALDGMILRDVFVCGLAPLAKSVTCLALWTDSSYWQPTVRELFDLLRAMPALVDLSMSNIALHDVGDVSIEDRALELPMLTDLFFCGYDHTSFDAFGSIRMPTLNSLHLVISPEEVDEFVKHWRQTTSHVGALALEFTATPSVGSFVAALAAFPKLQLLDCRNSLAIGLHLNAMVLHWTDLCPVLRCIWLDEELHDRVVAGILKHATASHFGADLRMVTLRGHDLDGSLTIPYESKLEDGNFKSTPAGVLKFSPYHFNFII</sequence>
<protein>
    <recommendedName>
        <fullName evidence="3">F-box domain-containing protein</fullName>
    </recommendedName>
</protein>